<dbReference type="EMBL" id="VOHS01000012">
    <property type="protein sequence ID" value="TWV99904.1"/>
    <property type="molecule type" value="Genomic_DNA"/>
</dbReference>
<keyword evidence="3" id="KW-1185">Reference proteome</keyword>
<evidence type="ECO:0008006" key="4">
    <source>
        <dbReference type="Google" id="ProtNLM"/>
    </source>
</evidence>
<dbReference type="RefSeq" id="WP_146305785.1">
    <property type="nucleotide sequence ID" value="NZ_VOHS01000012.1"/>
</dbReference>
<dbReference type="Proteomes" id="UP000318815">
    <property type="component" value="Unassembled WGS sequence"/>
</dbReference>
<accession>A0A5C6LR36</accession>
<gene>
    <name evidence="2" type="ORF">FEF09_14510</name>
</gene>
<dbReference type="InterPro" id="IPR037923">
    <property type="entry name" value="HTH-like"/>
</dbReference>
<dbReference type="AlphaFoldDB" id="A0A5C6LR36"/>
<proteinExistence type="predicted"/>
<dbReference type="GO" id="GO:0003677">
    <property type="term" value="F:DNA binding"/>
    <property type="evidence" value="ECO:0007669"/>
    <property type="project" value="UniProtKB-KW"/>
</dbReference>
<keyword evidence="1" id="KW-0238">DNA-binding</keyword>
<comment type="caution">
    <text evidence="2">The sequence shown here is derived from an EMBL/GenBank/DDBJ whole genome shotgun (WGS) entry which is preliminary data.</text>
</comment>
<evidence type="ECO:0000313" key="2">
    <source>
        <dbReference type="EMBL" id="TWV99904.1"/>
    </source>
</evidence>
<dbReference type="SUPFAM" id="SSF51215">
    <property type="entry name" value="Regulatory protein AraC"/>
    <property type="match status" value="1"/>
</dbReference>
<sequence length="118" mass="13890">MKPLTGIPTHTIPQLEHEGIFMRYFDETITDRNYLQLVHRDDFYLLVYQERGRSGLFVDFQELSFEGPAAFIILPGQIHYGLSSQQSAVFLVAINRHLINEQYQSLFIRPWEIFSQCH</sequence>
<evidence type="ECO:0000313" key="3">
    <source>
        <dbReference type="Proteomes" id="UP000318815"/>
    </source>
</evidence>
<reference evidence="2 3" key="1">
    <citation type="submission" date="2019-08" db="EMBL/GenBank/DDBJ databases">
        <title>Whole genome sequencing of chitin degrading bacteria Chitinophaga pinensis YS16.</title>
        <authorList>
            <person name="Singh R.P."/>
            <person name="Manchanda G."/>
            <person name="Maurya I.K."/>
            <person name="Joshi N.K."/>
            <person name="Srivastava A.K."/>
        </authorList>
    </citation>
    <scope>NUCLEOTIDE SEQUENCE [LARGE SCALE GENOMIC DNA]</scope>
    <source>
        <strain evidence="2 3">YS-16</strain>
    </source>
</reference>
<organism evidence="2 3">
    <name type="scientific">Chitinophaga pinensis</name>
    <dbReference type="NCBI Taxonomy" id="79329"/>
    <lineage>
        <taxon>Bacteria</taxon>
        <taxon>Pseudomonadati</taxon>
        <taxon>Bacteroidota</taxon>
        <taxon>Chitinophagia</taxon>
        <taxon>Chitinophagales</taxon>
        <taxon>Chitinophagaceae</taxon>
        <taxon>Chitinophaga</taxon>
    </lineage>
</organism>
<evidence type="ECO:0000256" key="1">
    <source>
        <dbReference type="ARBA" id="ARBA00023125"/>
    </source>
</evidence>
<dbReference type="OrthoDB" id="1096411at2"/>
<name>A0A5C6LR36_9BACT</name>
<protein>
    <recommendedName>
        <fullName evidence="4">AraC-type arabinose-binding/dimerisation domain-containing protein</fullName>
    </recommendedName>
</protein>